<dbReference type="CDD" id="cd01092">
    <property type="entry name" value="APP-like"/>
    <property type="match status" value="1"/>
</dbReference>
<accession>Q67N93</accession>
<protein>
    <submittedName>
        <fullName evidence="5">Xaa-Pro dipeptidase</fullName>
    </submittedName>
</protein>
<dbReference type="SUPFAM" id="SSF55920">
    <property type="entry name" value="Creatinase/aminopeptidase"/>
    <property type="match status" value="1"/>
</dbReference>
<dbReference type="SUPFAM" id="SSF53092">
    <property type="entry name" value="Creatinase/prolidase N-terminal domain"/>
    <property type="match status" value="1"/>
</dbReference>
<organism evidence="5 6">
    <name type="scientific">Symbiobacterium thermophilum (strain DSM 24528 / JCM 14929 / IAM 14863 / T)</name>
    <dbReference type="NCBI Taxonomy" id="292459"/>
    <lineage>
        <taxon>Bacteria</taxon>
        <taxon>Bacillati</taxon>
        <taxon>Bacillota</taxon>
        <taxon>Clostridia</taxon>
        <taxon>Eubacteriales</taxon>
        <taxon>Symbiobacteriaceae</taxon>
        <taxon>Symbiobacterium</taxon>
    </lineage>
</organism>
<reference evidence="5 6" key="1">
    <citation type="journal article" date="2004" name="Nucleic Acids Res.">
        <title>Genome sequence of Symbiobacterium thermophilum, an uncultivable bacterium that depends on microbial commensalism.</title>
        <authorList>
            <person name="Ueda K."/>
            <person name="Yamashita A."/>
            <person name="Ishikawa J."/>
            <person name="Shimada M."/>
            <person name="Watsuji T."/>
            <person name="Morimura K."/>
            <person name="Ikeda H."/>
            <person name="Hattori M."/>
            <person name="Beppu T."/>
        </authorList>
    </citation>
    <scope>NUCLEOTIDE SEQUENCE [LARGE SCALE GENOMIC DNA]</scope>
    <source>
        <strain evidence="6">T / IAM 14863</strain>
    </source>
</reference>
<feature type="domain" description="Peptidase M24" evidence="3">
    <location>
        <begin position="138"/>
        <end position="341"/>
    </location>
</feature>
<dbReference type="InterPro" id="IPR000994">
    <property type="entry name" value="Pept_M24"/>
</dbReference>
<dbReference type="InterPro" id="IPR036005">
    <property type="entry name" value="Creatinase/aminopeptidase-like"/>
</dbReference>
<dbReference type="Gene3D" id="3.90.230.10">
    <property type="entry name" value="Creatinase/methionine aminopeptidase superfamily"/>
    <property type="match status" value="1"/>
</dbReference>
<dbReference type="Pfam" id="PF00557">
    <property type="entry name" value="Peptidase_M24"/>
    <property type="match status" value="1"/>
</dbReference>
<evidence type="ECO:0000256" key="2">
    <source>
        <dbReference type="ARBA" id="ARBA00022801"/>
    </source>
</evidence>
<dbReference type="RefSeq" id="WP_011195993.1">
    <property type="nucleotide sequence ID" value="NC_006177.1"/>
</dbReference>
<dbReference type="OrthoDB" id="9806388at2"/>
<feature type="domain" description="Creatinase N-terminal" evidence="4">
    <location>
        <begin position="5"/>
        <end position="130"/>
    </location>
</feature>
<evidence type="ECO:0000256" key="1">
    <source>
        <dbReference type="ARBA" id="ARBA00008766"/>
    </source>
</evidence>
<keyword evidence="2" id="KW-0378">Hydrolase</keyword>
<evidence type="ECO:0000259" key="4">
    <source>
        <dbReference type="Pfam" id="PF01321"/>
    </source>
</evidence>
<dbReference type="Gene3D" id="3.40.350.10">
    <property type="entry name" value="Creatinase/prolidase N-terminal domain"/>
    <property type="match status" value="1"/>
</dbReference>
<name>Q67N93_SYMTH</name>
<dbReference type="STRING" id="292459.STH1865"/>
<dbReference type="Proteomes" id="UP000000417">
    <property type="component" value="Chromosome"/>
</dbReference>
<dbReference type="PANTHER" id="PTHR46112">
    <property type="entry name" value="AMINOPEPTIDASE"/>
    <property type="match status" value="1"/>
</dbReference>
<dbReference type="FunFam" id="3.90.230.10:FF:000014">
    <property type="entry name" value="Aminopeptidase P family protein"/>
    <property type="match status" value="1"/>
</dbReference>
<dbReference type="PANTHER" id="PTHR46112:SF3">
    <property type="entry name" value="AMINOPEPTIDASE YPDF"/>
    <property type="match status" value="1"/>
</dbReference>
<dbReference type="EMBL" id="AP006840">
    <property type="protein sequence ID" value="BAD40850.1"/>
    <property type="molecule type" value="Genomic_DNA"/>
</dbReference>
<dbReference type="InterPro" id="IPR029149">
    <property type="entry name" value="Creatin/AminoP/Spt16_N"/>
</dbReference>
<dbReference type="GO" id="GO:0004177">
    <property type="term" value="F:aminopeptidase activity"/>
    <property type="evidence" value="ECO:0007669"/>
    <property type="project" value="UniProtKB-ARBA"/>
</dbReference>
<dbReference type="KEGG" id="sth:STH1865"/>
<dbReference type="Pfam" id="PF01321">
    <property type="entry name" value="Creatinase_N"/>
    <property type="match status" value="1"/>
</dbReference>
<dbReference type="GO" id="GO:0008235">
    <property type="term" value="F:metalloexopeptidase activity"/>
    <property type="evidence" value="ECO:0007669"/>
    <property type="project" value="UniProtKB-ARBA"/>
</dbReference>
<dbReference type="InterPro" id="IPR050659">
    <property type="entry name" value="Peptidase_M24B"/>
</dbReference>
<dbReference type="MEROPS" id="M24.008"/>
<keyword evidence="6" id="KW-1185">Reference proteome</keyword>
<sequence length="357" mass="39194">MSQARLARLRARLEERGLDAVLIAKPHNRAYLSGFTGSAGLLLITADRAALVTDFRYVEQAAAQAPEFEVIKAESANQAVLTRLVEEWGVKRIGFEGDFLTVDEHQTYQQFLAGCQWTSVSGLVEELRMIKDETEIALMRRAAEIADEAFAQILPLIKPGVIERDLATELEYRMKKLGAEGVAFETIVASGARSSLPHGVASDKAIEVGDLITFDFGAVYQGYCSDMTRTVMLGEPTDKQREIYGIVLEAQKRGVAACRPGITGRELDDVCRSYIAEKGYREYFGHGTGHGVGRYIHEGPRVSQRGGDVVLRPGMVVTVEPGIYLPGWGGVRIEDMLLVTESGAESFTHSPKELLIL</sequence>
<dbReference type="AlphaFoldDB" id="Q67N93"/>
<dbReference type="PRINTS" id="PR00599">
    <property type="entry name" value="MAPEPTIDASE"/>
</dbReference>
<comment type="similarity">
    <text evidence="1">Belongs to the peptidase M24B family.</text>
</comment>
<evidence type="ECO:0000313" key="5">
    <source>
        <dbReference type="EMBL" id="BAD40850.1"/>
    </source>
</evidence>
<dbReference type="eggNOG" id="COG0006">
    <property type="taxonomic scope" value="Bacteria"/>
</dbReference>
<dbReference type="InterPro" id="IPR000587">
    <property type="entry name" value="Creatinase_N"/>
</dbReference>
<dbReference type="HOGENOM" id="CLU_017266_4_0_9"/>
<evidence type="ECO:0000313" key="6">
    <source>
        <dbReference type="Proteomes" id="UP000000417"/>
    </source>
</evidence>
<proteinExistence type="inferred from homology"/>
<dbReference type="InterPro" id="IPR001714">
    <property type="entry name" value="Pept_M24_MAP"/>
</dbReference>
<evidence type="ECO:0000259" key="3">
    <source>
        <dbReference type="Pfam" id="PF00557"/>
    </source>
</evidence>
<gene>
    <name evidence="5" type="ordered locus">STH1865</name>
</gene>